<evidence type="ECO:0000256" key="6">
    <source>
        <dbReference type="SAM" id="MobiDB-lite"/>
    </source>
</evidence>
<dbReference type="Gene3D" id="1.20.1250.20">
    <property type="entry name" value="MFS general substrate transporter like domains"/>
    <property type="match status" value="1"/>
</dbReference>
<feature type="transmembrane region" description="Helical" evidence="7">
    <location>
        <begin position="191"/>
        <end position="209"/>
    </location>
</feature>
<feature type="transmembrane region" description="Helical" evidence="7">
    <location>
        <begin position="162"/>
        <end position="185"/>
    </location>
</feature>
<sequence>MPDTPHSPSPSPSDSPPPDTPPRRTYANLFRTPEFGPLFLSSSAHIAAQTVSGLALGTLVFRATNSPLLSAVSMFGPALAQVLGATFFLSGADRLPPRATLAGLALSFAVATAALALPGLPVWGMLLIVLVEGLIASLGGGVRWGLLTEILAKDGYLTGRSLFNMMTGLMQIAGYAAGGVLVTQLSPRLCLLLAAALYGTSAALALRLTRRPPRVSGRPSVRATWRANAALWSARPRRHVYLALWIPNGLVVGCESLFVSYDPRAAGTLFACGALGMLAGDVTIGRLLPARLRPRLGIPLLVLLAAPYLVLFLRPSLPVAGVLVALASVGFGASLVQQERLVALTPEELSGHALGLHSAGMLTLQGVAAVLAGTVAQVTSPATAMSVMALGSLAVTLTLTVASRRDAPDGGLLPTRAAVRSA</sequence>
<evidence type="ECO:0000256" key="4">
    <source>
        <dbReference type="ARBA" id="ARBA00022989"/>
    </source>
</evidence>
<feature type="region of interest" description="Disordered" evidence="6">
    <location>
        <begin position="1"/>
        <end position="23"/>
    </location>
</feature>
<reference evidence="9" key="1">
    <citation type="journal article" date="2019" name="Int. J. Syst. Evol. Microbiol.">
        <title>The Global Catalogue of Microorganisms (GCM) 10K type strain sequencing project: providing services to taxonomists for standard genome sequencing and annotation.</title>
        <authorList>
            <consortium name="The Broad Institute Genomics Platform"/>
            <consortium name="The Broad Institute Genome Sequencing Center for Infectious Disease"/>
            <person name="Wu L."/>
            <person name="Ma J."/>
        </authorList>
    </citation>
    <scope>NUCLEOTIDE SEQUENCE [LARGE SCALE GENOMIC DNA]</scope>
    <source>
        <strain evidence="9">JCM 17657</strain>
    </source>
</reference>
<dbReference type="Pfam" id="PF07690">
    <property type="entry name" value="MFS_1"/>
    <property type="match status" value="1"/>
</dbReference>
<proteinExistence type="predicted"/>
<feature type="transmembrane region" description="Helical" evidence="7">
    <location>
        <begin position="101"/>
        <end position="117"/>
    </location>
</feature>
<dbReference type="SUPFAM" id="SSF103473">
    <property type="entry name" value="MFS general substrate transporter"/>
    <property type="match status" value="1"/>
</dbReference>
<comment type="subcellular location">
    <subcellularLocation>
        <location evidence="1">Cell membrane</location>
        <topology evidence="1">Multi-pass membrane protein</topology>
    </subcellularLocation>
</comment>
<name>A0ABP9I8S9_9ACTN</name>
<gene>
    <name evidence="8" type="ORF">GCM10023257_35240</name>
</gene>
<evidence type="ECO:0000313" key="8">
    <source>
        <dbReference type="EMBL" id="GAA4991662.1"/>
    </source>
</evidence>
<feature type="transmembrane region" description="Helical" evidence="7">
    <location>
        <begin position="265"/>
        <end position="284"/>
    </location>
</feature>
<dbReference type="Proteomes" id="UP001500610">
    <property type="component" value="Unassembled WGS sequence"/>
</dbReference>
<feature type="transmembrane region" description="Helical" evidence="7">
    <location>
        <begin position="296"/>
        <end position="313"/>
    </location>
</feature>
<organism evidence="8 9">
    <name type="scientific">Streptomyces hyderabadensis</name>
    <dbReference type="NCBI Taxonomy" id="598549"/>
    <lineage>
        <taxon>Bacteria</taxon>
        <taxon>Bacillati</taxon>
        <taxon>Actinomycetota</taxon>
        <taxon>Actinomycetes</taxon>
        <taxon>Kitasatosporales</taxon>
        <taxon>Streptomycetaceae</taxon>
        <taxon>Streptomyces</taxon>
    </lineage>
</organism>
<evidence type="ECO:0000256" key="5">
    <source>
        <dbReference type="ARBA" id="ARBA00023136"/>
    </source>
</evidence>
<feature type="transmembrane region" description="Helical" evidence="7">
    <location>
        <begin position="123"/>
        <end position="142"/>
    </location>
</feature>
<comment type="caution">
    <text evidence="8">The sequence shown here is derived from an EMBL/GenBank/DDBJ whole genome shotgun (WGS) entry which is preliminary data.</text>
</comment>
<dbReference type="InterPro" id="IPR036259">
    <property type="entry name" value="MFS_trans_sf"/>
</dbReference>
<evidence type="ECO:0000256" key="7">
    <source>
        <dbReference type="SAM" id="Phobius"/>
    </source>
</evidence>
<dbReference type="PANTHER" id="PTHR23513">
    <property type="entry name" value="INTEGRAL MEMBRANE EFFLUX PROTEIN-RELATED"/>
    <property type="match status" value="1"/>
</dbReference>
<keyword evidence="9" id="KW-1185">Reference proteome</keyword>
<keyword evidence="5 7" id="KW-0472">Membrane</keyword>
<feature type="transmembrane region" description="Helical" evidence="7">
    <location>
        <begin position="356"/>
        <end position="376"/>
    </location>
</feature>
<dbReference type="RefSeq" id="WP_226027149.1">
    <property type="nucleotide sequence ID" value="NZ_BAABIV010000014.1"/>
</dbReference>
<evidence type="ECO:0000256" key="3">
    <source>
        <dbReference type="ARBA" id="ARBA00022692"/>
    </source>
</evidence>
<keyword evidence="3 7" id="KW-0812">Transmembrane</keyword>
<keyword evidence="4 7" id="KW-1133">Transmembrane helix</keyword>
<dbReference type="EMBL" id="BAABIV010000014">
    <property type="protein sequence ID" value="GAA4991662.1"/>
    <property type="molecule type" value="Genomic_DNA"/>
</dbReference>
<feature type="transmembrane region" description="Helical" evidence="7">
    <location>
        <begin position="68"/>
        <end position="89"/>
    </location>
</feature>
<dbReference type="CDD" id="cd06173">
    <property type="entry name" value="MFS_MefA_like"/>
    <property type="match status" value="1"/>
</dbReference>
<evidence type="ECO:0000256" key="2">
    <source>
        <dbReference type="ARBA" id="ARBA00022475"/>
    </source>
</evidence>
<accession>A0ABP9I8S9</accession>
<feature type="transmembrane region" description="Helical" evidence="7">
    <location>
        <begin position="319"/>
        <end position="336"/>
    </location>
</feature>
<evidence type="ECO:0000313" key="9">
    <source>
        <dbReference type="Proteomes" id="UP001500610"/>
    </source>
</evidence>
<protein>
    <submittedName>
        <fullName evidence="8">MFS transporter</fullName>
    </submittedName>
</protein>
<feature type="compositionally biased region" description="Pro residues" evidence="6">
    <location>
        <begin position="1"/>
        <end position="20"/>
    </location>
</feature>
<dbReference type="InterPro" id="IPR011701">
    <property type="entry name" value="MFS"/>
</dbReference>
<evidence type="ECO:0000256" key="1">
    <source>
        <dbReference type="ARBA" id="ARBA00004651"/>
    </source>
</evidence>
<dbReference type="PANTHER" id="PTHR23513:SF11">
    <property type="entry name" value="STAPHYLOFERRIN A TRANSPORTER"/>
    <property type="match status" value="1"/>
</dbReference>
<keyword evidence="2" id="KW-1003">Cell membrane</keyword>
<feature type="transmembrane region" description="Helical" evidence="7">
    <location>
        <begin position="382"/>
        <end position="402"/>
    </location>
</feature>